<dbReference type="Proteomes" id="UP000274131">
    <property type="component" value="Unassembled WGS sequence"/>
</dbReference>
<evidence type="ECO:0000313" key="1">
    <source>
        <dbReference type="EMBL" id="VDD97308.1"/>
    </source>
</evidence>
<dbReference type="WBParaSite" id="EVEC_0001289201-mRNA-1">
    <property type="protein sequence ID" value="EVEC_0001289201-mRNA-1"/>
    <property type="gene ID" value="EVEC_0001289201"/>
</dbReference>
<organism evidence="3">
    <name type="scientific">Enterobius vermicularis</name>
    <name type="common">Human pinworm</name>
    <dbReference type="NCBI Taxonomy" id="51028"/>
    <lineage>
        <taxon>Eukaryota</taxon>
        <taxon>Metazoa</taxon>
        <taxon>Ecdysozoa</taxon>
        <taxon>Nematoda</taxon>
        <taxon>Chromadorea</taxon>
        <taxon>Rhabditida</taxon>
        <taxon>Spirurina</taxon>
        <taxon>Oxyuridomorpha</taxon>
        <taxon>Oxyuroidea</taxon>
        <taxon>Oxyuridae</taxon>
        <taxon>Enterobius</taxon>
    </lineage>
</organism>
<evidence type="ECO:0000313" key="2">
    <source>
        <dbReference type="Proteomes" id="UP000274131"/>
    </source>
</evidence>
<proteinExistence type="predicted"/>
<reference evidence="3" key="1">
    <citation type="submission" date="2017-02" db="UniProtKB">
        <authorList>
            <consortium name="WormBaseParasite"/>
        </authorList>
    </citation>
    <scope>IDENTIFICATION</scope>
</reference>
<protein>
    <submittedName>
        <fullName evidence="3">DUF2063 domain-containing protein</fullName>
    </submittedName>
</protein>
<name>A0A0N4VPG3_ENTVE</name>
<reference evidence="1 2" key="2">
    <citation type="submission" date="2018-10" db="EMBL/GenBank/DDBJ databases">
        <authorList>
            <consortium name="Pathogen Informatics"/>
        </authorList>
    </citation>
    <scope>NUCLEOTIDE SEQUENCE [LARGE SCALE GENOMIC DNA]</scope>
</reference>
<accession>A0A0N4VPG3</accession>
<evidence type="ECO:0000313" key="3">
    <source>
        <dbReference type="WBParaSite" id="EVEC_0001289201-mRNA-1"/>
    </source>
</evidence>
<dbReference type="AlphaFoldDB" id="A0A0N4VPG3"/>
<sequence>LQKRDFNQDKNYVSCSERVSSQEFNSISSHVMSFLLSYPYHLQVMQGLRDSVASPQVLDRTAIYPYRERCLQEYQIADRNIWFQLEHLLGYALYGQWIETDG</sequence>
<gene>
    <name evidence="1" type="ORF">EVEC_LOCUS12059</name>
</gene>
<dbReference type="EMBL" id="UXUI01013356">
    <property type="protein sequence ID" value="VDD97308.1"/>
    <property type="molecule type" value="Genomic_DNA"/>
</dbReference>
<keyword evidence="2" id="KW-1185">Reference proteome</keyword>